<evidence type="ECO:0000313" key="2">
    <source>
        <dbReference type="EMBL" id="EEG51440.1"/>
    </source>
</evidence>
<comment type="caution">
    <text evidence="2">The sequence shown here is derived from an EMBL/GenBank/DDBJ whole genome shotgun (WGS) entry which is preliminary data.</text>
</comment>
<dbReference type="SUPFAM" id="SSF52980">
    <property type="entry name" value="Restriction endonuclease-like"/>
    <property type="match status" value="1"/>
</dbReference>
<reference evidence="2 3" key="1">
    <citation type="submission" date="2009-02" db="EMBL/GenBank/DDBJ databases">
        <title>Draft genome sequence of Clostridium asparagiforme (DSM 15981).</title>
        <authorList>
            <person name="Sudarsanam P."/>
            <person name="Ley R."/>
            <person name="Guruge J."/>
            <person name="Turnbaugh P.J."/>
            <person name="Mahowald M."/>
            <person name="Liep D."/>
            <person name="Gordon J."/>
        </authorList>
    </citation>
    <scope>NUCLEOTIDE SEQUENCE [LARGE SCALE GENOMIC DNA]</scope>
    <source>
        <strain evidence="2 3">DSM 15981</strain>
    </source>
</reference>
<dbReference type="CDD" id="cd06260">
    <property type="entry name" value="DUF820-like"/>
    <property type="match status" value="1"/>
</dbReference>
<keyword evidence="3" id="KW-1185">Reference proteome</keyword>
<dbReference type="PANTHER" id="PTHR34107">
    <property type="entry name" value="SLL0198 PROTEIN-RELATED"/>
    <property type="match status" value="1"/>
</dbReference>
<protein>
    <recommendedName>
        <fullName evidence="1">Putative restriction endonuclease domain-containing protein</fullName>
    </recommendedName>
</protein>
<name>C0DB25_9FIRM</name>
<dbReference type="RefSeq" id="WP_007719386.1">
    <property type="nucleotide sequence ID" value="NZ_CP102272.1"/>
</dbReference>
<proteinExistence type="predicted"/>
<feature type="domain" description="Putative restriction endonuclease" evidence="1">
    <location>
        <begin position="26"/>
        <end position="188"/>
    </location>
</feature>
<dbReference type="Gene3D" id="3.90.1570.10">
    <property type="entry name" value="tt1808, chain A"/>
    <property type="match status" value="1"/>
</dbReference>
<dbReference type="InterPro" id="IPR012296">
    <property type="entry name" value="Nuclease_put_TT1808"/>
</dbReference>
<dbReference type="Proteomes" id="UP000004756">
    <property type="component" value="Unassembled WGS sequence"/>
</dbReference>
<dbReference type="Pfam" id="PF05685">
    <property type="entry name" value="Uma2"/>
    <property type="match status" value="1"/>
</dbReference>
<organism evidence="2 3">
    <name type="scientific">[Clostridium] asparagiforme DSM 15981</name>
    <dbReference type="NCBI Taxonomy" id="518636"/>
    <lineage>
        <taxon>Bacteria</taxon>
        <taxon>Bacillati</taxon>
        <taxon>Bacillota</taxon>
        <taxon>Clostridia</taxon>
        <taxon>Lachnospirales</taxon>
        <taxon>Lachnospiraceae</taxon>
        <taxon>Enterocloster</taxon>
    </lineage>
</organism>
<dbReference type="InterPro" id="IPR008538">
    <property type="entry name" value="Uma2"/>
</dbReference>
<gene>
    <name evidence="2" type="ORF">CLOSTASPAR_06480</name>
</gene>
<dbReference type="EMBL" id="ACCJ01000545">
    <property type="protein sequence ID" value="EEG51440.1"/>
    <property type="molecule type" value="Genomic_DNA"/>
</dbReference>
<accession>C0DB25</accession>
<evidence type="ECO:0000313" key="3">
    <source>
        <dbReference type="Proteomes" id="UP000004756"/>
    </source>
</evidence>
<sequence>MAVYMGEEEVIQKNMALAQEKVYTVEDIEALPEGVRAELIDGQMFYMATPSRKHQGLVIAISGMLFAYLNQNKGKCAVYPAPFSVYLNEDNRTYLEPDITVVCDRDKLDDKGCHGAPDFVAEILSPSSRSRDCLLKLIRYREAGVREYWIVDPERETVMVYDFAENKVGSYTFRDKVRVNLFPGLEIDFAGMDLN</sequence>
<dbReference type="AlphaFoldDB" id="C0DB25"/>
<dbReference type="InterPro" id="IPR011335">
    <property type="entry name" value="Restrct_endonuc-II-like"/>
</dbReference>
<dbReference type="PANTHER" id="PTHR34107:SF4">
    <property type="entry name" value="SLL1222 PROTEIN"/>
    <property type="match status" value="1"/>
</dbReference>
<dbReference type="HOGENOM" id="CLU_076312_0_2_9"/>
<evidence type="ECO:0000259" key="1">
    <source>
        <dbReference type="Pfam" id="PF05685"/>
    </source>
</evidence>